<proteinExistence type="predicted"/>
<evidence type="ECO:0000313" key="3">
    <source>
        <dbReference type="Proteomes" id="UP000324800"/>
    </source>
</evidence>
<dbReference type="AlphaFoldDB" id="A0A5J4VNI7"/>
<comment type="caution">
    <text evidence="2">The sequence shown here is derived from an EMBL/GenBank/DDBJ whole genome shotgun (WGS) entry which is preliminary data.</text>
</comment>
<feature type="region of interest" description="Disordered" evidence="1">
    <location>
        <begin position="166"/>
        <end position="203"/>
    </location>
</feature>
<evidence type="ECO:0000256" key="1">
    <source>
        <dbReference type="SAM" id="MobiDB-lite"/>
    </source>
</evidence>
<evidence type="ECO:0000313" key="2">
    <source>
        <dbReference type="EMBL" id="KAA6384168.1"/>
    </source>
</evidence>
<name>A0A5J4VNI7_9EUKA</name>
<reference evidence="2 3" key="1">
    <citation type="submission" date="2019-03" db="EMBL/GenBank/DDBJ databases">
        <title>Single cell metagenomics reveals metabolic interactions within the superorganism composed of flagellate Streblomastix strix and complex community of Bacteroidetes bacteria on its surface.</title>
        <authorList>
            <person name="Treitli S.C."/>
            <person name="Kolisko M."/>
            <person name="Husnik F."/>
            <person name="Keeling P."/>
            <person name="Hampl V."/>
        </authorList>
    </citation>
    <scope>NUCLEOTIDE SEQUENCE [LARGE SCALE GENOMIC DNA]</scope>
    <source>
        <strain evidence="2">ST1C</strain>
    </source>
</reference>
<feature type="compositionally biased region" description="Polar residues" evidence="1">
    <location>
        <begin position="117"/>
        <end position="128"/>
    </location>
</feature>
<accession>A0A5J4VNI7</accession>
<dbReference type="EMBL" id="SNRW01005884">
    <property type="protein sequence ID" value="KAA6384168.1"/>
    <property type="molecule type" value="Genomic_DNA"/>
</dbReference>
<feature type="compositionally biased region" description="Polar residues" evidence="1">
    <location>
        <begin position="86"/>
        <end position="102"/>
    </location>
</feature>
<feature type="region of interest" description="Disordered" evidence="1">
    <location>
        <begin position="83"/>
        <end position="154"/>
    </location>
</feature>
<dbReference type="Proteomes" id="UP000324800">
    <property type="component" value="Unassembled WGS sequence"/>
</dbReference>
<protein>
    <submittedName>
        <fullName evidence="2">Uncharacterized protein</fullName>
    </submittedName>
</protein>
<organism evidence="2 3">
    <name type="scientific">Streblomastix strix</name>
    <dbReference type="NCBI Taxonomy" id="222440"/>
    <lineage>
        <taxon>Eukaryota</taxon>
        <taxon>Metamonada</taxon>
        <taxon>Preaxostyla</taxon>
        <taxon>Oxymonadida</taxon>
        <taxon>Streblomastigidae</taxon>
        <taxon>Streblomastix</taxon>
    </lineage>
</organism>
<gene>
    <name evidence="2" type="ORF">EZS28_020303</name>
</gene>
<sequence>MAELSLEYLSIQSVDVIIPLVLNETQPEQDNDNTKQGEIGSYHTTHPEQVLRNLYILLPKSQTHLITTLLELSQVKGKVVVPKQRIQPTNDHNTRSKTSQPKSVPDKSLRNPKAGANSDTLNHFIPQQEQRKKADVAQMTENKSTKHFKGIKISAETKKQKQRFNFENKIEIEPNSETDQPEQLDCLRKNRGKKGGSKKSQTEPKQTVIFLVREWNLTNAIVKTKPKKWLLLQDDPYYMRRQIKTGTELTVKPTAKFLGKLNYQALQFEEATFILNIMDDQKAKVAILRGCNTSMIMNKTAIPDIN</sequence>